<proteinExistence type="predicted"/>
<evidence type="ECO:0000313" key="3">
    <source>
        <dbReference type="Proteomes" id="UP001151760"/>
    </source>
</evidence>
<dbReference type="Proteomes" id="UP001151760">
    <property type="component" value="Unassembled WGS sequence"/>
</dbReference>
<organism evidence="2 3">
    <name type="scientific">Tanacetum coccineum</name>
    <dbReference type="NCBI Taxonomy" id="301880"/>
    <lineage>
        <taxon>Eukaryota</taxon>
        <taxon>Viridiplantae</taxon>
        <taxon>Streptophyta</taxon>
        <taxon>Embryophyta</taxon>
        <taxon>Tracheophyta</taxon>
        <taxon>Spermatophyta</taxon>
        <taxon>Magnoliopsida</taxon>
        <taxon>eudicotyledons</taxon>
        <taxon>Gunneridae</taxon>
        <taxon>Pentapetalae</taxon>
        <taxon>asterids</taxon>
        <taxon>campanulids</taxon>
        <taxon>Asterales</taxon>
        <taxon>Asteraceae</taxon>
        <taxon>Asteroideae</taxon>
        <taxon>Anthemideae</taxon>
        <taxon>Anthemidinae</taxon>
        <taxon>Tanacetum</taxon>
    </lineage>
</organism>
<dbReference type="EMBL" id="BQNB010009146">
    <property type="protein sequence ID" value="GJS59378.1"/>
    <property type="molecule type" value="Genomic_DNA"/>
</dbReference>
<evidence type="ECO:0000256" key="1">
    <source>
        <dbReference type="SAM" id="MobiDB-lite"/>
    </source>
</evidence>
<name>A0ABQ4X2X2_9ASTR</name>
<reference evidence="2" key="1">
    <citation type="journal article" date="2022" name="Int. J. Mol. Sci.">
        <title>Draft Genome of Tanacetum Coccineum: Genomic Comparison of Closely Related Tanacetum-Family Plants.</title>
        <authorList>
            <person name="Yamashiro T."/>
            <person name="Shiraishi A."/>
            <person name="Nakayama K."/>
            <person name="Satake H."/>
        </authorList>
    </citation>
    <scope>NUCLEOTIDE SEQUENCE</scope>
</reference>
<evidence type="ECO:0000313" key="2">
    <source>
        <dbReference type="EMBL" id="GJS59378.1"/>
    </source>
</evidence>
<reference evidence="2" key="2">
    <citation type="submission" date="2022-01" db="EMBL/GenBank/DDBJ databases">
        <authorList>
            <person name="Yamashiro T."/>
            <person name="Shiraishi A."/>
            <person name="Satake H."/>
            <person name="Nakayama K."/>
        </authorList>
    </citation>
    <scope>NUCLEOTIDE SEQUENCE</scope>
</reference>
<sequence>MAGEWIEELLGCFIEYYQTNFPEDFQSDLEYLEEKYKMMNDEVHNPNSQNTSLSEISETYEPSPRMDSYEQPSCLGSTFVSEALRKSDQLHQTFKKSSIAMTHKLDDMIELLKSQPKRTYNKDLECEIVMVKMPKYMAWLDDEPIGIHTARDSPKEVEETIGIPIEVEPLDHMKLEDLGLNINTHDLFLSSNGFPSVDESEPQLLPNFSPLDVNLGDKRGTDPPINPYCPGSFRMKVVKPLTIHTPPSSHVAYLYRNHLFIVLVVGEENLFIEAEIEELDDVTMNENVEANVIPRTYFKKEEGCEIVKVRDIRAGAYRTLYTEEGKETVIQEKDKVVDYKVVRNPEDGSVECDSRKIHFEALEKGFNTTCIEKKHGDKDEAIEKLTNEAIYVVDECLFLLRKDEEQLKQFVEKLENIKKEIQVKLPNPSSQKTGDVIEDIYAIKKPNQNLVNNPQKASNKGGQRGERRKSGREIAMKAKAKRARKCGYCVEIKNKHTKTTCPLNQKYIAKLARIEAAAEQERRIAASATEQEDKNSDTAHIVDKEQSNTTS</sequence>
<feature type="compositionally biased region" description="Basic and acidic residues" evidence="1">
    <location>
        <begin position="531"/>
        <end position="551"/>
    </location>
</feature>
<feature type="region of interest" description="Disordered" evidence="1">
    <location>
        <begin position="520"/>
        <end position="551"/>
    </location>
</feature>
<gene>
    <name evidence="2" type="ORF">Tco_0654162</name>
</gene>
<feature type="compositionally biased region" description="Polar residues" evidence="1">
    <location>
        <begin position="448"/>
        <end position="461"/>
    </location>
</feature>
<feature type="region of interest" description="Disordered" evidence="1">
    <location>
        <begin position="448"/>
        <end position="475"/>
    </location>
</feature>
<keyword evidence="3" id="KW-1185">Reference proteome</keyword>
<comment type="caution">
    <text evidence="2">The sequence shown here is derived from an EMBL/GenBank/DDBJ whole genome shotgun (WGS) entry which is preliminary data.</text>
</comment>
<accession>A0ABQ4X2X2</accession>
<protein>
    <submittedName>
        <fullName evidence="2">Uncharacterized protein</fullName>
    </submittedName>
</protein>